<dbReference type="InterPro" id="IPR017946">
    <property type="entry name" value="PLC-like_Pdiesterase_TIM-brl"/>
</dbReference>
<protein>
    <submittedName>
        <fullName evidence="2">Unannotated protein</fullName>
    </submittedName>
</protein>
<accession>A0A6J5ZWN6</accession>
<dbReference type="GO" id="GO:0006629">
    <property type="term" value="P:lipid metabolic process"/>
    <property type="evidence" value="ECO:0007669"/>
    <property type="project" value="InterPro"/>
</dbReference>
<organism evidence="2">
    <name type="scientific">freshwater metagenome</name>
    <dbReference type="NCBI Taxonomy" id="449393"/>
    <lineage>
        <taxon>unclassified sequences</taxon>
        <taxon>metagenomes</taxon>
        <taxon>ecological metagenomes</taxon>
    </lineage>
</organism>
<dbReference type="EMBL" id="CAESAN010000172">
    <property type="protein sequence ID" value="CAB4347064.1"/>
    <property type="molecule type" value="Genomic_DNA"/>
</dbReference>
<dbReference type="Gene3D" id="3.20.20.190">
    <property type="entry name" value="Phosphatidylinositol (PI) phosphodiesterase"/>
    <property type="match status" value="1"/>
</dbReference>
<gene>
    <name evidence="2" type="ORF">UFOPK3547_01563</name>
</gene>
<dbReference type="InterPro" id="IPR030395">
    <property type="entry name" value="GP_PDE_dom"/>
</dbReference>
<feature type="domain" description="GP-PDE" evidence="1">
    <location>
        <begin position="37"/>
        <end position="319"/>
    </location>
</feature>
<dbReference type="PANTHER" id="PTHR46211:SF14">
    <property type="entry name" value="GLYCEROPHOSPHODIESTER PHOSPHODIESTERASE"/>
    <property type="match status" value="1"/>
</dbReference>
<dbReference type="PROSITE" id="PS51704">
    <property type="entry name" value="GP_PDE"/>
    <property type="match status" value="1"/>
</dbReference>
<proteinExistence type="predicted"/>
<dbReference type="PANTHER" id="PTHR46211">
    <property type="entry name" value="GLYCEROPHOSPHORYL DIESTER PHOSPHODIESTERASE"/>
    <property type="match status" value="1"/>
</dbReference>
<dbReference type="GO" id="GO:0008081">
    <property type="term" value="F:phosphoric diester hydrolase activity"/>
    <property type="evidence" value="ECO:0007669"/>
    <property type="project" value="InterPro"/>
</dbReference>
<dbReference type="Pfam" id="PF03009">
    <property type="entry name" value="GDPD"/>
    <property type="match status" value="1"/>
</dbReference>
<reference evidence="2" key="1">
    <citation type="submission" date="2020-05" db="EMBL/GenBank/DDBJ databases">
        <authorList>
            <person name="Chiriac C."/>
            <person name="Salcher M."/>
            <person name="Ghai R."/>
            <person name="Kavagutti S V."/>
        </authorList>
    </citation>
    <scope>NUCLEOTIDE SEQUENCE</scope>
</reference>
<name>A0A6J5ZWN6_9ZZZZ</name>
<dbReference type="AlphaFoldDB" id="A0A6J5ZWN6"/>
<sequence>MTKRLLFSFVLAAVVATVPAAAASAATAKNPWRQTRPWNICHQGGEDEFPGNTMYAFKRCLKVGGDMLELDIGVTKDDKVIIQHNTTVDSRSSGTGNVSSFTLAEIQKLDNAYWYSSGDNHYSHEKAASEYKYRGIATGARKAPKGYKASDFRISTLKEVIKAFPHTPINVEIKGRTPAEDMSEYLDNARVLANELKSTKRKDIIVVSFRQDAVDLFHTLAPNLPTAPGINGMAGFLLGGKLLGEGSVAMQVPIHYTFGGKLLTTTKASFVEKAHKNGYAWHNWFGDTDQDAPVDWKTLISYCVDGVMTSRPAAFEKTLKATKSPAACKKRP</sequence>
<dbReference type="SUPFAM" id="SSF51695">
    <property type="entry name" value="PLC-like phosphodiesterases"/>
    <property type="match status" value="1"/>
</dbReference>
<evidence type="ECO:0000313" key="2">
    <source>
        <dbReference type="EMBL" id="CAB4347064.1"/>
    </source>
</evidence>
<evidence type="ECO:0000259" key="1">
    <source>
        <dbReference type="PROSITE" id="PS51704"/>
    </source>
</evidence>